<dbReference type="PROSITE" id="PS51257">
    <property type="entry name" value="PROKAR_LIPOPROTEIN"/>
    <property type="match status" value="1"/>
</dbReference>
<accession>A0ABS9D5Z3</accession>
<dbReference type="PANTHER" id="PTHR41339">
    <property type="entry name" value="LIPL48"/>
    <property type="match status" value="1"/>
</dbReference>
<proteinExistence type="predicted"/>
<dbReference type="RefSeq" id="WP_235311988.1">
    <property type="nucleotide sequence ID" value="NZ_JAKGAS010000004.1"/>
</dbReference>
<evidence type="ECO:0000313" key="3">
    <source>
        <dbReference type="Proteomes" id="UP001521137"/>
    </source>
</evidence>
<evidence type="ECO:0000313" key="2">
    <source>
        <dbReference type="EMBL" id="MCF2948291.1"/>
    </source>
</evidence>
<organism evidence="2 3">
    <name type="scientific">Paraglaciecola algarum</name>
    <dbReference type="NCBI Taxonomy" id="3050085"/>
    <lineage>
        <taxon>Bacteria</taxon>
        <taxon>Pseudomonadati</taxon>
        <taxon>Pseudomonadota</taxon>
        <taxon>Gammaproteobacteria</taxon>
        <taxon>Alteromonadales</taxon>
        <taxon>Alteromonadaceae</taxon>
        <taxon>Paraglaciecola</taxon>
    </lineage>
</organism>
<evidence type="ECO:0008006" key="4">
    <source>
        <dbReference type="Google" id="ProtNLM"/>
    </source>
</evidence>
<dbReference type="PANTHER" id="PTHR41339:SF1">
    <property type="entry name" value="SECRETED PROTEIN"/>
    <property type="match status" value="1"/>
</dbReference>
<evidence type="ECO:0000256" key="1">
    <source>
        <dbReference type="SAM" id="MobiDB-lite"/>
    </source>
</evidence>
<protein>
    <recommendedName>
        <fullName evidence="4">Serine/threonine protein kinase</fullName>
    </recommendedName>
</protein>
<keyword evidence="3" id="KW-1185">Reference proteome</keyword>
<feature type="region of interest" description="Disordered" evidence="1">
    <location>
        <begin position="32"/>
        <end position="55"/>
    </location>
</feature>
<reference evidence="2 3" key="1">
    <citation type="submission" date="2022-01" db="EMBL/GenBank/DDBJ databases">
        <title>Paraglaciecola sp. G1-23.</title>
        <authorList>
            <person name="Jin M.S."/>
            <person name="Han D.M."/>
            <person name="Kim H.M."/>
            <person name="Jeon C.O."/>
        </authorList>
    </citation>
    <scope>NUCLEOTIDE SEQUENCE [LARGE SCALE GENOMIC DNA]</scope>
    <source>
        <strain evidence="2 3">G1-23</strain>
    </source>
</reference>
<feature type="compositionally biased region" description="Low complexity" evidence="1">
    <location>
        <begin position="32"/>
        <end position="50"/>
    </location>
</feature>
<dbReference type="Proteomes" id="UP001521137">
    <property type="component" value="Unassembled WGS sequence"/>
</dbReference>
<dbReference type="EMBL" id="JAKGAS010000004">
    <property type="protein sequence ID" value="MCF2948291.1"/>
    <property type="molecule type" value="Genomic_DNA"/>
</dbReference>
<sequence length="531" mass="55267">MELKNIFKASAIVTALTLAGCGGDINITPTVNDTSVNNSNNTTTTNNEGNNNGGGVEPDVNPCASYDADGATVQGEFTGGNCEYSKDFVSPASPLASDIELVKLDNGGVHYFKSSLVVGENCNTSDSCTLIVDGPTVEIEAGATLAFDDASSRVQINRGANIEAVGTYSNPITFTSANAIASLKVSDAQPQDWGGIMIDGFGITDQCSDAERDAVTCNAESEGAVTYYGGSDNTDNSGTLKFVKIHYAGGLPAGAEEGNDLNSLSLFAVGSGTTIDYIDIYAGYDDGIELFGGAVNLKHIVVTDTQDDSIDIDAGWKGNAQFILVKHGSVVNAAGNTVHMGNGGFESDGTKVKDNNVAPSAPQIANVTVLTTDEISVRDGKSSVAIKLDDFISATWYNTLLVKTTATQSYCFENSSDAEQVVVDGDVSMMNSVAACAVLGKSETVGSTTFTNWLTDNADANNTVLGGDADVLAANGFATIADLKVPYDVTTIDAGFFESVDFIGAVSPTDTSSDWYDWAKDAYDNAIANEQ</sequence>
<name>A0ABS9D5Z3_9ALTE</name>
<gene>
    <name evidence="2" type="ORF">L0668_09255</name>
</gene>
<comment type="caution">
    <text evidence="2">The sequence shown here is derived from an EMBL/GenBank/DDBJ whole genome shotgun (WGS) entry which is preliminary data.</text>
</comment>